<accession>A0A1R1PR54</accession>
<dbReference type="AlphaFoldDB" id="A0A1R1PR54"/>
<dbReference type="GO" id="GO:0005829">
    <property type="term" value="C:cytosol"/>
    <property type="evidence" value="ECO:0007669"/>
    <property type="project" value="TreeGrafter"/>
</dbReference>
<sequence length="459" mass="51748">MECDELGNKEKTQLKDYEITIQEICNVLQEVTTEELVEKNVELFDKLYEHLNNVFEAVLTQISFAVLFSLLTLPDNKIISSVAKVTGKLLAPVSWSMIHEKFDEYIPSGLEHPHPEVKCMVLEQFTRCVLAEGQYNTEYSGHIWRIYQILDNTITHTDAYMAQFLIDQGFIDTFFADLKSTDFLAAMAALDLVPSFGESLTIFKYMEEQGVLDEISKLMNPASEHPSFVKASAFKTFSRFSEYSGSAFVDLCKSYPYMDYLEKYLDQSGDTTLKINALVCMGISGSDPAVLKLLCEDKKAVDKLIELCTYSAGDVKLESLRTLSCLFEKSEPQGETSDANFNIYMQIDNGGLLSSLVKNCKQGIPELTIACLSVLKNICLYRWGQREVSLSSSVFEYLLAKNQSEDYNVRKWKHTIVSSIVHHQDFSVNYDDDACSRLRQFITSPNGDNTAAQVASISA</sequence>
<dbReference type="Pfam" id="PF10508">
    <property type="entry name" value="Proteasom_PSMB"/>
    <property type="match status" value="1"/>
</dbReference>
<dbReference type="EMBL" id="LSSK01000407">
    <property type="protein sequence ID" value="OMH83438.1"/>
    <property type="molecule type" value="Genomic_DNA"/>
</dbReference>
<dbReference type="InterPro" id="IPR016024">
    <property type="entry name" value="ARM-type_fold"/>
</dbReference>
<evidence type="ECO:0000313" key="1">
    <source>
        <dbReference type="EMBL" id="OMH83438.1"/>
    </source>
</evidence>
<dbReference type="Proteomes" id="UP000188320">
    <property type="component" value="Unassembled WGS sequence"/>
</dbReference>
<reference evidence="2" key="1">
    <citation type="submission" date="2017-01" db="EMBL/GenBank/DDBJ databases">
        <authorList>
            <person name="Wang Y."/>
            <person name="White M."/>
            <person name="Kvist S."/>
            <person name="Moncalvo J.-M."/>
        </authorList>
    </citation>
    <scope>NUCLEOTIDE SEQUENCE [LARGE SCALE GENOMIC DNA]</scope>
    <source>
        <strain evidence="2">COL-18-3</strain>
    </source>
</reference>
<protein>
    <submittedName>
        <fullName evidence="1">26S proteasome non-ATPase regulatory subunit 5</fullName>
    </submittedName>
</protein>
<proteinExistence type="predicted"/>
<comment type="caution">
    <text evidence="1">The sequence shown here is derived from an EMBL/GenBank/DDBJ whole genome shotgun (WGS) entry which is preliminary data.</text>
</comment>
<name>A0A1R1PR54_ZANCU</name>
<dbReference type="PANTHER" id="PTHR13554">
    <property type="entry name" value="26S PROTEASOME NON-ATPASE REGULATORY SUBUNIT 5-RELATED"/>
    <property type="match status" value="1"/>
</dbReference>
<keyword evidence="1" id="KW-0647">Proteasome</keyword>
<dbReference type="Gene3D" id="1.25.10.10">
    <property type="entry name" value="Leucine-rich Repeat Variant"/>
    <property type="match status" value="1"/>
</dbReference>
<dbReference type="GO" id="GO:0000502">
    <property type="term" value="C:proteasome complex"/>
    <property type="evidence" value="ECO:0007669"/>
    <property type="project" value="UniProtKB-KW"/>
</dbReference>
<dbReference type="InterPro" id="IPR019538">
    <property type="entry name" value="PSMD5"/>
</dbReference>
<evidence type="ECO:0000313" key="2">
    <source>
        <dbReference type="Proteomes" id="UP000188320"/>
    </source>
</evidence>
<keyword evidence="2" id="KW-1185">Reference proteome</keyword>
<dbReference type="PANTHER" id="PTHR13554:SF10">
    <property type="entry name" value="26S PROTEASOME NON-ATPASE REGULATORY SUBUNIT 5"/>
    <property type="match status" value="1"/>
</dbReference>
<gene>
    <name evidence="1" type="ORF">AX774_g3057</name>
</gene>
<organism evidence="1 2">
    <name type="scientific">Zancudomyces culisetae</name>
    <name type="common">Gut fungus</name>
    <name type="synonym">Smittium culisetae</name>
    <dbReference type="NCBI Taxonomy" id="1213189"/>
    <lineage>
        <taxon>Eukaryota</taxon>
        <taxon>Fungi</taxon>
        <taxon>Fungi incertae sedis</taxon>
        <taxon>Zoopagomycota</taxon>
        <taxon>Kickxellomycotina</taxon>
        <taxon>Harpellomycetes</taxon>
        <taxon>Harpellales</taxon>
        <taxon>Legeriomycetaceae</taxon>
        <taxon>Zancudomyces</taxon>
    </lineage>
</organism>
<dbReference type="InterPro" id="IPR011989">
    <property type="entry name" value="ARM-like"/>
</dbReference>
<dbReference type="OrthoDB" id="10250600at2759"/>
<dbReference type="GO" id="GO:0043248">
    <property type="term" value="P:proteasome assembly"/>
    <property type="evidence" value="ECO:0007669"/>
    <property type="project" value="InterPro"/>
</dbReference>
<dbReference type="SUPFAM" id="SSF48371">
    <property type="entry name" value="ARM repeat"/>
    <property type="match status" value="1"/>
</dbReference>